<dbReference type="Gene3D" id="3.40.1620.10">
    <property type="entry name" value="YefM-like domain"/>
    <property type="match status" value="1"/>
</dbReference>
<reference evidence="3 4" key="1">
    <citation type="journal article" date="2020" name="Front. Microbiol.">
        <title>Single-cell genomics of novel Actinobacteria with the Wood-Ljungdahl pathway discovered in a serpentinizing system.</title>
        <authorList>
            <person name="Merino N."/>
            <person name="Kawai M."/>
            <person name="Boyd E.S."/>
            <person name="Colman D.R."/>
            <person name="McGlynn S.E."/>
            <person name="Nealson K.H."/>
            <person name="Kurokawa K."/>
            <person name="Hongoh Y."/>
        </authorList>
    </citation>
    <scope>NUCLEOTIDE SEQUENCE [LARGE SCALE GENOMIC DNA]</scope>
    <source>
        <strain evidence="3 4">S42</strain>
    </source>
</reference>
<dbReference type="AlphaFoldDB" id="A0A6V8PIL0"/>
<comment type="similarity">
    <text evidence="1 2">Belongs to the phD/YefM antitoxin family.</text>
</comment>
<dbReference type="InterPro" id="IPR036165">
    <property type="entry name" value="YefM-like_sf"/>
</dbReference>
<accession>A0A6V8PIL0</accession>
<proteinExistence type="inferred from homology"/>
<evidence type="ECO:0000313" key="3">
    <source>
        <dbReference type="EMBL" id="GFP32459.1"/>
    </source>
</evidence>
<dbReference type="Proteomes" id="UP000568877">
    <property type="component" value="Unassembled WGS sequence"/>
</dbReference>
<comment type="function">
    <text evidence="2">Antitoxin component of a type II toxin-antitoxin (TA) system.</text>
</comment>
<gene>
    <name evidence="3" type="ORF">HKBW3S42_00763</name>
</gene>
<sequence>MDPFQVETAWEGQPLTREVAENLIVEKKRNLALVFPPDFSKVLEQCQAGPVIVTKNGRPVAVLVSILEDDELERFVLAHTPGFRHLLDDAEQRIQKTGGVKHQDFWRVVDGAT</sequence>
<evidence type="ECO:0000313" key="4">
    <source>
        <dbReference type="Proteomes" id="UP000568877"/>
    </source>
</evidence>
<evidence type="ECO:0000256" key="1">
    <source>
        <dbReference type="ARBA" id="ARBA00009981"/>
    </source>
</evidence>
<dbReference type="Pfam" id="PF02604">
    <property type="entry name" value="PhdYeFM_antitox"/>
    <property type="match status" value="1"/>
</dbReference>
<dbReference type="EMBL" id="BLSA01000080">
    <property type="protein sequence ID" value="GFP32459.1"/>
    <property type="molecule type" value="Genomic_DNA"/>
</dbReference>
<dbReference type="SUPFAM" id="SSF143120">
    <property type="entry name" value="YefM-like"/>
    <property type="match status" value="1"/>
</dbReference>
<dbReference type="NCBIfam" id="TIGR01552">
    <property type="entry name" value="phd_fam"/>
    <property type="match status" value="1"/>
</dbReference>
<evidence type="ECO:0000256" key="2">
    <source>
        <dbReference type="RuleBase" id="RU362080"/>
    </source>
</evidence>
<name>A0A6V8PIL0_9ACTN</name>
<dbReference type="InterPro" id="IPR006442">
    <property type="entry name" value="Antitoxin_Phd/YefM"/>
</dbReference>
<protein>
    <recommendedName>
        <fullName evidence="2">Antitoxin</fullName>
    </recommendedName>
</protein>
<comment type="caution">
    <text evidence="3">The sequence shown here is derived from an EMBL/GenBank/DDBJ whole genome shotgun (WGS) entry which is preliminary data.</text>
</comment>
<organism evidence="3 4">
    <name type="scientific">Candidatus Hakubella thermalkaliphila</name>
    <dbReference type="NCBI Taxonomy" id="2754717"/>
    <lineage>
        <taxon>Bacteria</taxon>
        <taxon>Bacillati</taxon>
        <taxon>Actinomycetota</taxon>
        <taxon>Actinomycetota incertae sedis</taxon>
        <taxon>Candidatus Hakubellales</taxon>
        <taxon>Candidatus Hakubellaceae</taxon>
        <taxon>Candidatus Hakubella</taxon>
    </lineage>
</organism>